<dbReference type="InterPro" id="IPR058502">
    <property type="entry name" value="PLL-like_beta-prop"/>
</dbReference>
<dbReference type="Proteomes" id="UP001565220">
    <property type="component" value="Unassembled WGS sequence"/>
</dbReference>
<reference evidence="2 3" key="1">
    <citation type="submission" date="2024-08" db="EMBL/GenBank/DDBJ databases">
        <title>Clostridium lapicellarii sp. nov., and Clostridium renhuaiense sp. nov., two species isolated from the mud in a fermentation cellar used for producing sauce-flavour Chinese liquors.</title>
        <authorList>
            <person name="Yang F."/>
            <person name="Wang H."/>
            <person name="Chen L.Q."/>
            <person name="Zhou N."/>
            <person name="Lu J.J."/>
            <person name="Pu X.X."/>
            <person name="Wan B."/>
            <person name="Wang L."/>
            <person name="Liu S.J."/>
        </authorList>
    </citation>
    <scope>NUCLEOTIDE SEQUENCE [LARGE SCALE GENOMIC DNA]</scope>
    <source>
        <strain evidence="2 3">MT-113</strain>
    </source>
</reference>
<dbReference type="Pfam" id="PF26607">
    <property type="entry name" value="DUF8189"/>
    <property type="match status" value="1"/>
</dbReference>
<feature type="domain" description="PLL-like beta propeller" evidence="1">
    <location>
        <begin position="28"/>
        <end position="62"/>
    </location>
</feature>
<evidence type="ECO:0000313" key="3">
    <source>
        <dbReference type="Proteomes" id="UP001565220"/>
    </source>
</evidence>
<protein>
    <submittedName>
        <fullName evidence="2">Carbohydrate-binding protein</fullName>
    </submittedName>
</protein>
<dbReference type="EMBL" id="JBGFFE010000041">
    <property type="protein sequence ID" value="MEY8765017.1"/>
    <property type="molecule type" value="Genomic_DNA"/>
</dbReference>
<dbReference type="SUPFAM" id="SSF89372">
    <property type="entry name" value="Fucose-specific lectin"/>
    <property type="match status" value="1"/>
</dbReference>
<name>A0ABV4E1I9_9CLOT</name>
<feature type="non-terminal residue" evidence="2">
    <location>
        <position position="62"/>
    </location>
</feature>
<accession>A0ABV4E1I9</accession>
<proteinExistence type="predicted"/>
<comment type="caution">
    <text evidence="2">The sequence shown here is derived from an EMBL/GenBank/DDBJ whole genome shotgun (WGS) entry which is preliminary data.</text>
</comment>
<keyword evidence="3" id="KW-1185">Reference proteome</keyword>
<gene>
    <name evidence="2" type="ORF">AB8S09_15450</name>
</gene>
<sequence>MCPFLNRQMGYYNAYDDAYRNMVMPQMPGVRWSRWEDLGGTLTSAPAVSSWAPNRLDTFVRG</sequence>
<evidence type="ECO:0000313" key="2">
    <source>
        <dbReference type="EMBL" id="MEY8765017.1"/>
    </source>
</evidence>
<evidence type="ECO:0000259" key="1">
    <source>
        <dbReference type="Pfam" id="PF26607"/>
    </source>
</evidence>
<organism evidence="2 3">
    <name type="scientific">Clostridium lapidicellarium</name>
    <dbReference type="NCBI Taxonomy" id="3240931"/>
    <lineage>
        <taxon>Bacteria</taxon>
        <taxon>Bacillati</taxon>
        <taxon>Bacillota</taxon>
        <taxon>Clostridia</taxon>
        <taxon>Eubacteriales</taxon>
        <taxon>Clostridiaceae</taxon>
        <taxon>Clostridium</taxon>
    </lineage>
</organism>